<feature type="transmembrane region" description="Helical" evidence="1">
    <location>
        <begin position="12"/>
        <end position="30"/>
    </location>
</feature>
<keyword evidence="1" id="KW-0472">Membrane</keyword>
<evidence type="ECO:0000313" key="2">
    <source>
        <dbReference type="EMBL" id="MBS8265822.1"/>
    </source>
</evidence>
<reference evidence="2 3" key="1">
    <citation type="journal article" date="2021" name="Microorganisms">
        <title>Bacterial Dimethylsulfoniopropionate Biosynthesis in the East China Sea.</title>
        <authorList>
            <person name="Liu J."/>
            <person name="Zhang Y."/>
            <person name="Liu J."/>
            <person name="Zhong H."/>
            <person name="Williams B.T."/>
            <person name="Zheng Y."/>
            <person name="Curson A.R.J."/>
            <person name="Sun C."/>
            <person name="Sun H."/>
            <person name="Song D."/>
            <person name="Wagner Mackenzie B."/>
            <person name="Bermejo Martinez A."/>
            <person name="Todd J.D."/>
            <person name="Zhang X.H."/>
        </authorList>
    </citation>
    <scope>NUCLEOTIDE SEQUENCE [LARGE SCALE GENOMIC DNA]</scope>
    <source>
        <strain evidence="2 3">ESS08</strain>
    </source>
</reference>
<sequence length="176" mass="21252">MKVYDHAFNENEWFVIISIIVMNLAIWFAPKIFSKLESFGYYIFGIYIGLFYDHTLSIKPWDYYDVNDNSSYQFIDFLSYVMYGPYGYFFLYFYVKWNIKRLKIIPYILLWSSFSMAMEWVGLKVGLFHFDKGYKMYWSFPIYLFSQSLIIIFYQLSINSKKSGHEINGKSKKTQL</sequence>
<feature type="transmembrane region" description="Helical" evidence="1">
    <location>
        <begin position="77"/>
        <end position="95"/>
    </location>
</feature>
<evidence type="ECO:0000256" key="1">
    <source>
        <dbReference type="SAM" id="Phobius"/>
    </source>
</evidence>
<proteinExistence type="predicted"/>
<feature type="transmembrane region" description="Helical" evidence="1">
    <location>
        <begin position="136"/>
        <end position="156"/>
    </location>
</feature>
<accession>A0A944GXI9</accession>
<comment type="caution">
    <text evidence="2">The sequence shown here is derived from an EMBL/GenBank/DDBJ whole genome shotgun (WGS) entry which is preliminary data.</text>
</comment>
<keyword evidence="1" id="KW-1133">Transmembrane helix</keyword>
<protein>
    <submittedName>
        <fullName evidence="2">Uncharacterized protein</fullName>
    </submittedName>
</protein>
<name>A0A944GXI9_9BACI</name>
<gene>
    <name evidence="2" type="ORF">DYI25_15450</name>
</gene>
<feature type="transmembrane region" description="Helical" evidence="1">
    <location>
        <begin position="107"/>
        <end position="130"/>
    </location>
</feature>
<dbReference type="EMBL" id="QTKX01000002">
    <property type="protein sequence ID" value="MBS8265822.1"/>
    <property type="molecule type" value="Genomic_DNA"/>
</dbReference>
<feature type="transmembrane region" description="Helical" evidence="1">
    <location>
        <begin position="39"/>
        <end position="57"/>
    </location>
</feature>
<keyword evidence="1" id="KW-0812">Transmembrane</keyword>
<dbReference type="Proteomes" id="UP000761411">
    <property type="component" value="Unassembled WGS sequence"/>
</dbReference>
<keyword evidence="3" id="KW-1185">Reference proteome</keyword>
<dbReference type="RefSeq" id="WP_213370480.1">
    <property type="nucleotide sequence ID" value="NZ_QTKX01000002.1"/>
</dbReference>
<evidence type="ECO:0000313" key="3">
    <source>
        <dbReference type="Proteomes" id="UP000761411"/>
    </source>
</evidence>
<organism evidence="2 3">
    <name type="scientific">Mesobacillus boroniphilus</name>
    <dbReference type="NCBI Taxonomy" id="308892"/>
    <lineage>
        <taxon>Bacteria</taxon>
        <taxon>Bacillati</taxon>
        <taxon>Bacillota</taxon>
        <taxon>Bacilli</taxon>
        <taxon>Bacillales</taxon>
        <taxon>Bacillaceae</taxon>
        <taxon>Mesobacillus</taxon>
    </lineage>
</organism>
<dbReference type="AlphaFoldDB" id="A0A944GXI9"/>